<proteinExistence type="inferred from homology"/>
<name>A0A841JV14_9BACT</name>
<keyword evidence="13" id="KW-0969">Cilium</keyword>
<comment type="subcellular location">
    <subcellularLocation>
        <location evidence="1">Bacterial flagellum basal body</location>
    </subcellularLocation>
    <subcellularLocation>
        <location evidence="2">Cell membrane</location>
        <topology evidence="2">Peripheral membrane protein</topology>
        <orientation evidence="2">Cytoplasmic side</orientation>
    </subcellularLocation>
</comment>
<keyword evidence="13" id="KW-0966">Cell projection</keyword>
<dbReference type="SUPFAM" id="SSF48029">
    <property type="entry name" value="FliG"/>
    <property type="match status" value="2"/>
</dbReference>
<dbReference type="Proteomes" id="UP000538666">
    <property type="component" value="Unassembled WGS sequence"/>
</dbReference>
<evidence type="ECO:0000259" key="12">
    <source>
        <dbReference type="Pfam" id="PF14842"/>
    </source>
</evidence>
<evidence type="ECO:0000256" key="6">
    <source>
        <dbReference type="ARBA" id="ARBA00022500"/>
    </source>
</evidence>
<reference evidence="13 14" key="1">
    <citation type="submission" date="2020-08" db="EMBL/GenBank/DDBJ databases">
        <title>Genomic Encyclopedia of Type Strains, Phase IV (KMG-IV): sequencing the most valuable type-strain genomes for metagenomic binning, comparative biology and taxonomic classification.</title>
        <authorList>
            <person name="Goeker M."/>
        </authorList>
    </citation>
    <scope>NUCLEOTIDE SEQUENCE [LARGE SCALE GENOMIC DNA]</scope>
    <source>
        <strain evidence="13 14">DSM 103733</strain>
    </source>
</reference>
<dbReference type="Gene3D" id="1.10.220.30">
    <property type="match status" value="3"/>
</dbReference>
<dbReference type="PANTHER" id="PTHR30534">
    <property type="entry name" value="FLAGELLAR MOTOR SWITCH PROTEIN FLIG"/>
    <property type="match status" value="1"/>
</dbReference>
<keyword evidence="13" id="KW-0282">Flagellum</keyword>
<evidence type="ECO:0000256" key="3">
    <source>
        <dbReference type="ARBA" id="ARBA00010299"/>
    </source>
</evidence>
<evidence type="ECO:0000256" key="9">
    <source>
        <dbReference type="ARBA" id="ARBA00023143"/>
    </source>
</evidence>
<evidence type="ECO:0000256" key="7">
    <source>
        <dbReference type="ARBA" id="ARBA00022779"/>
    </source>
</evidence>
<dbReference type="GO" id="GO:0006935">
    <property type="term" value="P:chemotaxis"/>
    <property type="evidence" value="ECO:0007669"/>
    <property type="project" value="UniProtKB-KW"/>
</dbReference>
<sequence length="340" mass="37944">MTSMEHASLSGPRKAAILISVLGDEPAATILRNLPEDDLQRVTDEVANLGTIPFEVALNVLEEYQQMLMAQDFFAEGGHDVATRLLIKAFGENGARAMVQKMARADDQPAVKPDMLKKVDPQQLARFLVGEHSQTKAMILGHLDAKQASALLMKLDPEQRADCVRRLANLGQYSPEIAGKVSGVLHRRLRSTGDNGKRSDTGFRNVAELMNRLDAISAREILDHIEREEPKLAIGIRDLMFTFEDFMEVPELDLRELLNLIDKKTLMIALKGASEDLRNHFHRTMSSRALEMLKEDSEVLGPVRNKEVARAQAEIIAIARKLESEGKIILKSEGEDEYVL</sequence>
<dbReference type="PANTHER" id="PTHR30534:SF0">
    <property type="entry name" value="FLAGELLAR MOTOR SWITCH PROTEIN FLIG"/>
    <property type="match status" value="1"/>
</dbReference>
<keyword evidence="8" id="KW-0472">Membrane</keyword>
<dbReference type="Pfam" id="PF14842">
    <property type="entry name" value="FliG_N"/>
    <property type="match status" value="1"/>
</dbReference>
<dbReference type="InterPro" id="IPR000090">
    <property type="entry name" value="Flg_Motor_Flig"/>
</dbReference>
<dbReference type="InterPro" id="IPR028263">
    <property type="entry name" value="FliG_N"/>
</dbReference>
<dbReference type="InterPro" id="IPR032779">
    <property type="entry name" value="FliG_M"/>
</dbReference>
<accession>A0A841JV14</accession>
<feature type="domain" description="Flagellar motor switch protein FliG C-terminal" evidence="10">
    <location>
        <begin position="224"/>
        <end position="330"/>
    </location>
</feature>
<evidence type="ECO:0000256" key="5">
    <source>
        <dbReference type="ARBA" id="ARBA00022475"/>
    </source>
</evidence>
<dbReference type="AlphaFoldDB" id="A0A841JV14"/>
<evidence type="ECO:0000256" key="1">
    <source>
        <dbReference type="ARBA" id="ARBA00004117"/>
    </source>
</evidence>
<dbReference type="InterPro" id="IPR011002">
    <property type="entry name" value="FliG_a-hlx"/>
</dbReference>
<dbReference type="EMBL" id="JACHEK010000005">
    <property type="protein sequence ID" value="MBB6145000.1"/>
    <property type="molecule type" value="Genomic_DNA"/>
</dbReference>
<evidence type="ECO:0000256" key="8">
    <source>
        <dbReference type="ARBA" id="ARBA00023136"/>
    </source>
</evidence>
<dbReference type="OrthoDB" id="9780302at2"/>
<dbReference type="InterPro" id="IPR023087">
    <property type="entry name" value="Flg_Motor_Flig_C"/>
</dbReference>
<dbReference type="Pfam" id="PF14841">
    <property type="entry name" value="FliG_M"/>
    <property type="match status" value="1"/>
</dbReference>
<feature type="domain" description="Flagellar motor switch protein FliG middle" evidence="11">
    <location>
        <begin position="121"/>
        <end position="194"/>
    </location>
</feature>
<organism evidence="13 14">
    <name type="scientific">Silvibacterium bohemicum</name>
    <dbReference type="NCBI Taxonomy" id="1577686"/>
    <lineage>
        <taxon>Bacteria</taxon>
        <taxon>Pseudomonadati</taxon>
        <taxon>Acidobacteriota</taxon>
        <taxon>Terriglobia</taxon>
        <taxon>Terriglobales</taxon>
        <taxon>Acidobacteriaceae</taxon>
        <taxon>Silvibacterium</taxon>
    </lineage>
</organism>
<dbReference type="PIRSF" id="PIRSF003161">
    <property type="entry name" value="FliG"/>
    <property type="match status" value="1"/>
</dbReference>
<evidence type="ECO:0000256" key="2">
    <source>
        <dbReference type="ARBA" id="ARBA00004413"/>
    </source>
</evidence>
<evidence type="ECO:0000259" key="10">
    <source>
        <dbReference type="Pfam" id="PF01706"/>
    </source>
</evidence>
<keyword evidence="5" id="KW-1003">Cell membrane</keyword>
<dbReference type="GO" id="GO:0009425">
    <property type="term" value="C:bacterial-type flagellum basal body"/>
    <property type="evidence" value="ECO:0007669"/>
    <property type="project" value="UniProtKB-SubCell"/>
</dbReference>
<dbReference type="NCBIfam" id="TIGR00207">
    <property type="entry name" value="fliG"/>
    <property type="match status" value="1"/>
</dbReference>
<evidence type="ECO:0000313" key="14">
    <source>
        <dbReference type="Proteomes" id="UP000538666"/>
    </source>
</evidence>
<feature type="domain" description="Flagellar motor switch protein FliG N-terminal" evidence="12">
    <location>
        <begin position="9"/>
        <end position="105"/>
    </location>
</feature>
<dbReference type="PRINTS" id="PR00954">
    <property type="entry name" value="FLGMOTORFLIG"/>
</dbReference>
<dbReference type="Pfam" id="PF01706">
    <property type="entry name" value="FliG_C"/>
    <property type="match status" value="1"/>
</dbReference>
<evidence type="ECO:0000313" key="13">
    <source>
        <dbReference type="EMBL" id="MBB6145000.1"/>
    </source>
</evidence>
<comment type="similarity">
    <text evidence="3">Belongs to the FliG family.</text>
</comment>
<keyword evidence="6" id="KW-0145">Chemotaxis</keyword>
<protein>
    <recommendedName>
        <fullName evidence="4">Flagellar motor switch protein FliG</fullName>
    </recommendedName>
</protein>
<gene>
    <name evidence="13" type="ORF">HNQ77_002956</name>
</gene>
<evidence type="ECO:0000256" key="4">
    <source>
        <dbReference type="ARBA" id="ARBA00021870"/>
    </source>
</evidence>
<keyword evidence="9" id="KW-0975">Bacterial flagellum</keyword>
<dbReference type="GO" id="GO:0071973">
    <property type="term" value="P:bacterial-type flagellum-dependent cell motility"/>
    <property type="evidence" value="ECO:0007669"/>
    <property type="project" value="InterPro"/>
</dbReference>
<evidence type="ECO:0000259" key="11">
    <source>
        <dbReference type="Pfam" id="PF14841"/>
    </source>
</evidence>
<comment type="caution">
    <text evidence="13">The sequence shown here is derived from an EMBL/GenBank/DDBJ whole genome shotgun (WGS) entry which is preliminary data.</text>
</comment>
<dbReference type="RefSeq" id="WP_050059464.1">
    <property type="nucleotide sequence ID" value="NZ_JACHEK010000005.1"/>
</dbReference>
<dbReference type="GO" id="GO:0003774">
    <property type="term" value="F:cytoskeletal motor activity"/>
    <property type="evidence" value="ECO:0007669"/>
    <property type="project" value="InterPro"/>
</dbReference>
<keyword evidence="7" id="KW-0283">Flagellar rotation</keyword>
<dbReference type="GO" id="GO:0005886">
    <property type="term" value="C:plasma membrane"/>
    <property type="evidence" value="ECO:0007669"/>
    <property type="project" value="UniProtKB-SubCell"/>
</dbReference>
<keyword evidence="14" id="KW-1185">Reference proteome</keyword>